<comment type="caution">
    <text evidence="1">The sequence shown here is derived from an EMBL/GenBank/DDBJ whole genome shotgun (WGS) entry which is preliminary data.</text>
</comment>
<dbReference type="InterPro" id="IPR036390">
    <property type="entry name" value="WH_DNA-bd_sf"/>
</dbReference>
<evidence type="ECO:0000313" key="1">
    <source>
        <dbReference type="EMBL" id="KGR89165.1"/>
    </source>
</evidence>
<accession>A0A0A3J0D4</accession>
<organism evidence="1 2">
    <name type="scientific">Lysinibacillus odysseyi 34hs-1 = NBRC 100172</name>
    <dbReference type="NCBI Taxonomy" id="1220589"/>
    <lineage>
        <taxon>Bacteria</taxon>
        <taxon>Bacillati</taxon>
        <taxon>Bacillota</taxon>
        <taxon>Bacilli</taxon>
        <taxon>Bacillales</taxon>
        <taxon>Bacillaceae</taxon>
        <taxon>Lysinibacillus</taxon>
    </lineage>
</organism>
<evidence type="ECO:0000313" key="2">
    <source>
        <dbReference type="Proteomes" id="UP000030437"/>
    </source>
</evidence>
<dbReference type="OrthoDB" id="2738776at2"/>
<dbReference type="Proteomes" id="UP000030437">
    <property type="component" value="Unassembled WGS sequence"/>
</dbReference>
<dbReference type="SUPFAM" id="SSF46785">
    <property type="entry name" value="Winged helix' DNA-binding domain"/>
    <property type="match status" value="1"/>
</dbReference>
<sequence>MAFEYLAAYATFETVDDMDAAVEQHIQQHYYSLTESERAIVFALASRSLAYPGASHLKAETIAEATGTSRSTVMRAIKKLTELNIIEKVKQTKMNGIKGASIYKLLPYDDTSTLIQRETACEVNNDNDCKPSTENQSFSSFSLLKTSSLQEIYNNAHDEKKAAKEYMNEWQTMLYDFLHSLPLADQLKDELHKIVLASQIDNASAFHQAKDVIVNIARDIANGTLTVTGTLRAIFVGAYG</sequence>
<keyword evidence="2" id="KW-1185">Reference proteome</keyword>
<dbReference type="RefSeq" id="WP_052124657.1">
    <property type="nucleotide sequence ID" value="NZ_AVCX01000034.1"/>
</dbReference>
<name>A0A0A3J0D4_9BACI</name>
<reference evidence="1 2" key="1">
    <citation type="submission" date="2014-02" db="EMBL/GenBank/DDBJ databases">
        <title>Draft genome sequence of Lysinibacillus odysseyi NBRC 100172.</title>
        <authorList>
            <person name="Zhang F."/>
            <person name="Wang G."/>
            <person name="Zhang L."/>
        </authorList>
    </citation>
    <scope>NUCLEOTIDE SEQUENCE [LARGE SCALE GENOMIC DNA]</scope>
    <source>
        <strain evidence="1 2">NBRC 100172</strain>
    </source>
</reference>
<dbReference type="Pfam" id="PF13730">
    <property type="entry name" value="HTH_36"/>
    <property type="match status" value="1"/>
</dbReference>
<dbReference type="AlphaFoldDB" id="A0A0A3J0D4"/>
<evidence type="ECO:0008006" key="3">
    <source>
        <dbReference type="Google" id="ProtNLM"/>
    </source>
</evidence>
<protein>
    <recommendedName>
        <fullName evidence="3">Helix-turn-helix domain-containing protein</fullName>
    </recommendedName>
</protein>
<dbReference type="eggNOG" id="COG1373">
    <property type="taxonomic scope" value="Bacteria"/>
</dbReference>
<dbReference type="EMBL" id="JPVP01000031">
    <property type="protein sequence ID" value="KGR89165.1"/>
    <property type="molecule type" value="Genomic_DNA"/>
</dbReference>
<feature type="non-terminal residue" evidence="1">
    <location>
        <position position="240"/>
    </location>
</feature>
<dbReference type="Gene3D" id="1.10.10.10">
    <property type="entry name" value="Winged helix-like DNA-binding domain superfamily/Winged helix DNA-binding domain"/>
    <property type="match status" value="1"/>
</dbReference>
<dbReference type="InterPro" id="IPR036388">
    <property type="entry name" value="WH-like_DNA-bd_sf"/>
</dbReference>
<gene>
    <name evidence="1" type="ORF">CD32_00680</name>
</gene>
<proteinExistence type="predicted"/>
<dbReference type="STRING" id="1220589.CD32_00680"/>